<protein>
    <submittedName>
        <fullName evidence="2">Uncharacterized protein</fullName>
    </submittedName>
</protein>
<dbReference type="HOGENOM" id="CLU_2591074_0_0_1"/>
<organism evidence="2 3">
    <name type="scientific">Rhinocladiella mackenziei CBS 650.93</name>
    <dbReference type="NCBI Taxonomy" id="1442369"/>
    <lineage>
        <taxon>Eukaryota</taxon>
        <taxon>Fungi</taxon>
        <taxon>Dikarya</taxon>
        <taxon>Ascomycota</taxon>
        <taxon>Pezizomycotina</taxon>
        <taxon>Eurotiomycetes</taxon>
        <taxon>Chaetothyriomycetidae</taxon>
        <taxon>Chaetothyriales</taxon>
        <taxon>Herpotrichiellaceae</taxon>
        <taxon>Rhinocladiella</taxon>
    </lineage>
</organism>
<dbReference type="RefSeq" id="XP_013268898.1">
    <property type="nucleotide sequence ID" value="XM_013413444.1"/>
</dbReference>
<feature type="compositionally biased region" description="Polar residues" evidence="1">
    <location>
        <begin position="26"/>
        <end position="42"/>
    </location>
</feature>
<feature type="region of interest" description="Disordered" evidence="1">
    <location>
        <begin position="26"/>
        <end position="65"/>
    </location>
</feature>
<evidence type="ECO:0000313" key="2">
    <source>
        <dbReference type="EMBL" id="KIX01762.1"/>
    </source>
</evidence>
<dbReference type="AlphaFoldDB" id="A0A0D2FIB1"/>
<name>A0A0D2FIB1_9EURO</name>
<dbReference type="VEuPathDB" id="FungiDB:Z518_09489"/>
<keyword evidence="3" id="KW-1185">Reference proteome</keyword>
<proteinExistence type="predicted"/>
<dbReference type="GeneID" id="25297560"/>
<reference evidence="2 3" key="1">
    <citation type="submission" date="2015-01" db="EMBL/GenBank/DDBJ databases">
        <title>The Genome Sequence of Rhinocladiella mackenzie CBS 650.93.</title>
        <authorList>
            <consortium name="The Broad Institute Genomics Platform"/>
            <person name="Cuomo C."/>
            <person name="de Hoog S."/>
            <person name="Gorbushina A."/>
            <person name="Stielow B."/>
            <person name="Teixiera M."/>
            <person name="Abouelleil A."/>
            <person name="Chapman S.B."/>
            <person name="Priest M."/>
            <person name="Young S.K."/>
            <person name="Wortman J."/>
            <person name="Nusbaum C."/>
            <person name="Birren B."/>
        </authorList>
    </citation>
    <scope>NUCLEOTIDE SEQUENCE [LARGE SCALE GENOMIC DNA]</scope>
    <source>
        <strain evidence="2 3">CBS 650.93</strain>
    </source>
</reference>
<evidence type="ECO:0000256" key="1">
    <source>
        <dbReference type="SAM" id="MobiDB-lite"/>
    </source>
</evidence>
<dbReference type="Proteomes" id="UP000053617">
    <property type="component" value="Unassembled WGS sequence"/>
</dbReference>
<dbReference type="EMBL" id="KN847481">
    <property type="protein sequence ID" value="KIX01762.1"/>
    <property type="molecule type" value="Genomic_DNA"/>
</dbReference>
<gene>
    <name evidence="2" type="ORF">Z518_09489</name>
</gene>
<sequence>MGALPALYPGVTDAIGTGWSLTINPQTNVTQPTGTAATSDISTGERNETRIKARNPPSPAAKQFKPAVAVPLRHAAFKRY</sequence>
<evidence type="ECO:0000313" key="3">
    <source>
        <dbReference type="Proteomes" id="UP000053617"/>
    </source>
</evidence>
<accession>A0A0D2FIB1</accession>